<protein>
    <recommendedName>
        <fullName evidence="7">Decapping nuclease</fullName>
        <ecNumber evidence="7">3.6.1.-</ecNumber>
    </recommendedName>
</protein>
<dbReference type="GO" id="GO:0003723">
    <property type="term" value="F:RNA binding"/>
    <property type="evidence" value="ECO:0007669"/>
    <property type="project" value="UniProtKB-KW"/>
</dbReference>
<comment type="cofactor">
    <cofactor evidence="1 7">
        <name>a divalent metal cation</name>
        <dbReference type="ChEBI" id="CHEBI:60240"/>
    </cofactor>
</comment>
<comment type="catalytic activity">
    <reaction evidence="4">
        <text>a 5'-end (N(7)-methyl 5'-triphosphoguanosine)-ribonucleoside-ribonucleotide in mRNA + H2O = a (N(7)-methyl 5'-triphosphoguanosine)-nucleoside + a 5'-end phospho-ribonucleoside in mRNA + H(+)</text>
        <dbReference type="Rhea" id="RHEA:66928"/>
        <dbReference type="Rhea" id="RHEA-COMP:15692"/>
        <dbReference type="Rhea" id="RHEA-COMP:17313"/>
        <dbReference type="ChEBI" id="CHEBI:15377"/>
        <dbReference type="ChEBI" id="CHEBI:15378"/>
        <dbReference type="ChEBI" id="CHEBI:138282"/>
        <dbReference type="ChEBI" id="CHEBI:172876"/>
        <dbReference type="ChEBI" id="CHEBI:172877"/>
    </reaction>
    <physiologicalReaction direction="left-to-right" evidence="4">
        <dbReference type="Rhea" id="RHEA:66929"/>
    </physiologicalReaction>
</comment>
<evidence type="ECO:0000256" key="5">
    <source>
        <dbReference type="ARBA" id="ARBA00044692"/>
    </source>
</evidence>
<dbReference type="PANTHER" id="PTHR12395">
    <property type="entry name" value="DOM-3 RELATED"/>
    <property type="match status" value="1"/>
</dbReference>
<evidence type="ECO:0000313" key="10">
    <source>
        <dbReference type="Proteomes" id="UP001165063"/>
    </source>
</evidence>
<keyword evidence="7" id="KW-0547">Nucleotide-binding</keyword>
<feature type="domain" description="RAI1-like" evidence="8">
    <location>
        <begin position="19"/>
        <end position="378"/>
    </location>
</feature>
<comment type="function">
    <text evidence="7">Decapping enzyme for NAD-capped RNAs: specifically hydrolyzes the nicotinamide adenine dinucleotide (NAD) cap from a subset of RNAs by removing the entire NAD moiety from the 5'-end of an NAD-capped RNA.</text>
</comment>
<dbReference type="GO" id="GO:0005829">
    <property type="term" value="C:cytosol"/>
    <property type="evidence" value="ECO:0007669"/>
    <property type="project" value="TreeGrafter"/>
</dbReference>
<dbReference type="InterPro" id="IPR039039">
    <property type="entry name" value="RAI1-like_fam"/>
</dbReference>
<keyword evidence="7" id="KW-0479">Metal-binding</keyword>
<dbReference type="GO" id="GO:0000956">
    <property type="term" value="P:nuclear-transcribed mRNA catabolic process"/>
    <property type="evidence" value="ECO:0007669"/>
    <property type="project" value="TreeGrafter"/>
</dbReference>
<dbReference type="EMBL" id="BSXU01003703">
    <property type="protein sequence ID" value="GMG40350.1"/>
    <property type="molecule type" value="Genomic_DNA"/>
</dbReference>
<dbReference type="AlphaFoldDB" id="A0A9W6Z294"/>
<evidence type="ECO:0000256" key="1">
    <source>
        <dbReference type="ARBA" id="ARBA00001968"/>
    </source>
</evidence>
<keyword evidence="7" id="KW-0694">RNA-binding</keyword>
<keyword evidence="7" id="KW-0378">Hydrolase</keyword>
<keyword evidence="3 7" id="KW-0540">Nuclease</keyword>
<evidence type="ECO:0000256" key="7">
    <source>
        <dbReference type="RuleBase" id="RU367113"/>
    </source>
</evidence>
<dbReference type="Pfam" id="PF08652">
    <property type="entry name" value="RAI1"/>
    <property type="match status" value="1"/>
</dbReference>
<evidence type="ECO:0000259" key="8">
    <source>
        <dbReference type="Pfam" id="PF08652"/>
    </source>
</evidence>
<gene>
    <name evidence="9" type="ORF">Amon01_000611800</name>
</gene>
<reference evidence="9" key="1">
    <citation type="submission" date="2023-04" db="EMBL/GenBank/DDBJ databases">
        <title>Ambrosiozyma monospora NBRC 1965.</title>
        <authorList>
            <person name="Ichikawa N."/>
            <person name="Sato H."/>
            <person name="Tonouchi N."/>
        </authorList>
    </citation>
    <scope>NUCLEOTIDE SEQUENCE</scope>
    <source>
        <strain evidence="9">NBRC 1965</strain>
    </source>
</reference>
<dbReference type="GO" id="GO:0005634">
    <property type="term" value="C:nucleus"/>
    <property type="evidence" value="ECO:0007669"/>
    <property type="project" value="UniProtKB-SubCell"/>
</dbReference>
<keyword evidence="10" id="KW-1185">Reference proteome</keyword>
<evidence type="ECO:0000313" key="9">
    <source>
        <dbReference type="EMBL" id="GMG40350.1"/>
    </source>
</evidence>
<dbReference type="GO" id="GO:0110155">
    <property type="term" value="P:NAD-cap decapping"/>
    <property type="evidence" value="ECO:0007669"/>
    <property type="project" value="TreeGrafter"/>
</dbReference>
<accession>A0A9W6Z294</accession>
<dbReference type="PANTHER" id="PTHR12395:SF9">
    <property type="entry name" value="DECAPPING AND EXORIBONUCLEASE PROTEIN"/>
    <property type="match status" value="1"/>
</dbReference>
<comment type="subcellular location">
    <subcellularLocation>
        <location evidence="7">Nucleus</location>
    </subcellularLocation>
</comment>
<dbReference type="OrthoDB" id="5853397at2759"/>
<comment type="caution">
    <text evidence="9">The sequence shown here is derived from an EMBL/GenBank/DDBJ whole genome shotgun (WGS) entry which is preliminary data.</text>
</comment>
<dbReference type="EC" id="3.6.1.-" evidence="7"/>
<comment type="catalytic activity">
    <reaction evidence="5">
        <text>a 5'-end triphospho-ribonucleoside in mRNA + H2O = a 5'-end phospho-ribonucleoside in mRNA + diphosphate + H(+)</text>
        <dbReference type="Rhea" id="RHEA:78683"/>
        <dbReference type="Rhea" id="RHEA-COMP:15692"/>
        <dbReference type="Rhea" id="RHEA-COMP:17164"/>
        <dbReference type="ChEBI" id="CHEBI:15377"/>
        <dbReference type="ChEBI" id="CHEBI:15378"/>
        <dbReference type="ChEBI" id="CHEBI:33019"/>
        <dbReference type="ChEBI" id="CHEBI:138282"/>
        <dbReference type="ChEBI" id="CHEBI:167618"/>
    </reaction>
    <physiologicalReaction direction="left-to-right" evidence="5">
        <dbReference type="Rhea" id="RHEA:78684"/>
    </physiologicalReaction>
</comment>
<evidence type="ECO:0000256" key="6">
    <source>
        <dbReference type="ARBA" id="ARBA00048124"/>
    </source>
</evidence>
<dbReference type="GO" id="GO:0034353">
    <property type="term" value="F:mRNA 5'-diphosphatase activity"/>
    <property type="evidence" value="ECO:0007669"/>
    <property type="project" value="TreeGrafter"/>
</dbReference>
<evidence type="ECO:0000256" key="2">
    <source>
        <dbReference type="ARBA" id="ARBA00006562"/>
    </source>
</evidence>
<name>A0A9W6Z294_AMBMO</name>
<keyword evidence="7" id="KW-0539">Nucleus</keyword>
<dbReference type="InterPro" id="IPR013961">
    <property type="entry name" value="RAI1"/>
</dbReference>
<dbReference type="GO" id="GO:0000166">
    <property type="term" value="F:nucleotide binding"/>
    <property type="evidence" value="ECO:0007669"/>
    <property type="project" value="UniProtKB-KW"/>
</dbReference>
<comment type="similarity">
    <text evidence="2 7">Belongs to the DXO/Dom3Z family.</text>
</comment>
<sequence length="406" mass="46429">MPLNKRYSIHQQAKSATVKQPKELTCYSRHMDNTITLDDSTLKYYYFQDKLLSSTQGVNLGAGFKQFKENPVEDFGIVTHLLASIESYERANKMKVDASIITWRGLMRQLMCLPYDNRDKIVYNIVPFDGQLFIQVDVPTARAQRAEQEAQSNEHHKKLQYSGYKFETLATLDKPWVEASREDVEKRHTLIVNNIEQYSSVVSVQFGKTKLVLGAEVDCVWDYKPSSREITGDGDDVLSHYVELKTSGIIDEPRKFNTFEKKLLKSWSQCFLVGIPKLIYGFRDDDLVLRSIEEYQVDKVPVLLKNNSFVKAQNAKPKNKCMHCLKFFIGLIDWVSETLEGADETTTFKLIFDPKAEEKGIIQLIENTPEVSAELLKDAEDGGLISKSFKDWRKELKDSTAASTSS</sequence>
<dbReference type="GO" id="GO:0046872">
    <property type="term" value="F:metal ion binding"/>
    <property type="evidence" value="ECO:0007669"/>
    <property type="project" value="UniProtKB-KW"/>
</dbReference>
<comment type="catalytic activity">
    <reaction evidence="6">
        <text>a 5'-end NAD(+)-phospho-ribonucleoside in mRNA + H2O = a 5'-end phospho-ribonucleoside in mRNA + NAD(+) + H(+)</text>
        <dbReference type="Rhea" id="RHEA:60880"/>
        <dbReference type="Rhea" id="RHEA-COMP:15692"/>
        <dbReference type="Rhea" id="RHEA-COMP:15698"/>
        <dbReference type="ChEBI" id="CHEBI:15377"/>
        <dbReference type="ChEBI" id="CHEBI:15378"/>
        <dbReference type="ChEBI" id="CHEBI:57540"/>
        <dbReference type="ChEBI" id="CHEBI:138282"/>
        <dbReference type="ChEBI" id="CHEBI:144029"/>
    </reaction>
    <physiologicalReaction direction="left-to-right" evidence="6">
        <dbReference type="Rhea" id="RHEA:60881"/>
    </physiologicalReaction>
</comment>
<dbReference type="GO" id="GO:0004518">
    <property type="term" value="F:nuclease activity"/>
    <property type="evidence" value="ECO:0007669"/>
    <property type="project" value="UniProtKB-KW"/>
</dbReference>
<evidence type="ECO:0000256" key="4">
    <source>
        <dbReference type="ARBA" id="ARBA00044676"/>
    </source>
</evidence>
<organism evidence="9 10">
    <name type="scientific">Ambrosiozyma monospora</name>
    <name type="common">Yeast</name>
    <name type="synonym">Endomycopsis monosporus</name>
    <dbReference type="NCBI Taxonomy" id="43982"/>
    <lineage>
        <taxon>Eukaryota</taxon>
        <taxon>Fungi</taxon>
        <taxon>Dikarya</taxon>
        <taxon>Ascomycota</taxon>
        <taxon>Saccharomycotina</taxon>
        <taxon>Pichiomycetes</taxon>
        <taxon>Pichiales</taxon>
        <taxon>Pichiaceae</taxon>
        <taxon>Ambrosiozyma</taxon>
    </lineage>
</organism>
<proteinExistence type="inferred from homology"/>
<evidence type="ECO:0000256" key="3">
    <source>
        <dbReference type="ARBA" id="ARBA00022722"/>
    </source>
</evidence>
<dbReference type="Proteomes" id="UP001165063">
    <property type="component" value="Unassembled WGS sequence"/>
</dbReference>